<dbReference type="Proteomes" id="UP001295794">
    <property type="component" value="Unassembled WGS sequence"/>
</dbReference>
<accession>A0AAD2HM07</accession>
<dbReference type="GO" id="GO:0005524">
    <property type="term" value="F:ATP binding"/>
    <property type="evidence" value="ECO:0007669"/>
    <property type="project" value="InterPro"/>
</dbReference>
<dbReference type="SUPFAM" id="SSF56112">
    <property type="entry name" value="Protein kinase-like (PK-like)"/>
    <property type="match status" value="1"/>
</dbReference>
<sequence length="275" mass="32007">MSNIWDAYWIERYHFFESAGYRLREHFHPGHVPPSNTVPHLKDPSILRHARVSLMDARRISDNMLLMLKWTDTAKHPTEVEIGQLFSAEPLREDPRNHCLPILDVLQDPQYAGRKILVMQMMTSYDRPKFTWVAEVIHCFRQILEGIQFMHVNFVAHRDCGYLNFVVDPSELYPLGFHPVWHLMNPAYDGLAVRVTKASCWPRYFVIDFGLSRRYDPRDGTPSEPVILGGDKSPPEHFRGQDVCNPFPTDIYFLGNILKRKFMLPPGSSVNFQLI</sequence>
<dbReference type="GO" id="GO:0004672">
    <property type="term" value="F:protein kinase activity"/>
    <property type="evidence" value="ECO:0007669"/>
    <property type="project" value="InterPro"/>
</dbReference>
<reference evidence="2" key="1">
    <citation type="submission" date="2023-11" db="EMBL/GenBank/DDBJ databases">
        <authorList>
            <person name="De Vega J J."/>
            <person name="De Vega J J."/>
        </authorList>
    </citation>
    <scope>NUCLEOTIDE SEQUENCE</scope>
</reference>
<dbReference type="Gene3D" id="1.10.510.10">
    <property type="entry name" value="Transferase(Phosphotransferase) domain 1"/>
    <property type="match status" value="1"/>
</dbReference>
<dbReference type="InterPro" id="IPR000719">
    <property type="entry name" value="Prot_kinase_dom"/>
</dbReference>
<gene>
    <name evidence="2" type="ORF">MYCIT1_LOCUS26548</name>
</gene>
<dbReference type="AlphaFoldDB" id="A0AAD2HM07"/>
<evidence type="ECO:0000313" key="3">
    <source>
        <dbReference type="Proteomes" id="UP001295794"/>
    </source>
</evidence>
<organism evidence="2 3">
    <name type="scientific">Mycena citricolor</name>
    <dbReference type="NCBI Taxonomy" id="2018698"/>
    <lineage>
        <taxon>Eukaryota</taxon>
        <taxon>Fungi</taxon>
        <taxon>Dikarya</taxon>
        <taxon>Basidiomycota</taxon>
        <taxon>Agaricomycotina</taxon>
        <taxon>Agaricomycetes</taxon>
        <taxon>Agaricomycetidae</taxon>
        <taxon>Agaricales</taxon>
        <taxon>Marasmiineae</taxon>
        <taxon>Mycenaceae</taxon>
        <taxon>Mycena</taxon>
    </lineage>
</organism>
<dbReference type="EMBL" id="CAVNYO010000419">
    <property type="protein sequence ID" value="CAK5277531.1"/>
    <property type="molecule type" value="Genomic_DNA"/>
</dbReference>
<evidence type="ECO:0000259" key="1">
    <source>
        <dbReference type="PROSITE" id="PS50011"/>
    </source>
</evidence>
<dbReference type="InterPro" id="IPR011009">
    <property type="entry name" value="Kinase-like_dom_sf"/>
</dbReference>
<comment type="caution">
    <text evidence="2">The sequence shown here is derived from an EMBL/GenBank/DDBJ whole genome shotgun (WGS) entry which is preliminary data.</text>
</comment>
<protein>
    <recommendedName>
        <fullName evidence="1">Protein kinase domain-containing protein</fullName>
    </recommendedName>
</protein>
<keyword evidence="3" id="KW-1185">Reference proteome</keyword>
<evidence type="ECO:0000313" key="2">
    <source>
        <dbReference type="EMBL" id="CAK5277531.1"/>
    </source>
</evidence>
<name>A0AAD2HM07_9AGAR</name>
<feature type="domain" description="Protein kinase" evidence="1">
    <location>
        <begin position="1"/>
        <end position="275"/>
    </location>
</feature>
<dbReference type="PROSITE" id="PS50011">
    <property type="entry name" value="PROTEIN_KINASE_DOM"/>
    <property type="match status" value="1"/>
</dbReference>
<proteinExistence type="predicted"/>